<dbReference type="SUPFAM" id="SSF55811">
    <property type="entry name" value="Nudix"/>
    <property type="match status" value="1"/>
</dbReference>
<dbReference type="Gene3D" id="3.90.79.10">
    <property type="entry name" value="Nucleoside Triphosphate Pyrophosphohydrolase"/>
    <property type="match status" value="1"/>
</dbReference>
<evidence type="ECO:0000256" key="2">
    <source>
        <dbReference type="ARBA" id="ARBA00022801"/>
    </source>
</evidence>
<reference evidence="4" key="1">
    <citation type="submission" date="2022-11" db="EMBL/GenBank/DDBJ databases">
        <title>Description of Microcella daejonensis nov. sp, isolated from riverside soil.</title>
        <authorList>
            <person name="Molina K.M."/>
            <person name="Kim S.B."/>
        </authorList>
    </citation>
    <scope>NUCLEOTIDE SEQUENCE</scope>
    <source>
        <strain evidence="4">MMS21-STM12</strain>
    </source>
</reference>
<evidence type="ECO:0000313" key="6">
    <source>
        <dbReference type="Proteomes" id="UP001164706"/>
    </source>
</evidence>
<comment type="cofactor">
    <cofactor evidence="1">
        <name>Mg(2+)</name>
        <dbReference type="ChEBI" id="CHEBI:18420"/>
    </cofactor>
</comment>
<protein>
    <submittedName>
        <fullName evidence="4">NUDIX domain-containing protein</fullName>
    </submittedName>
</protein>
<evidence type="ECO:0000256" key="1">
    <source>
        <dbReference type="ARBA" id="ARBA00001946"/>
    </source>
</evidence>
<gene>
    <name evidence="5" type="ORF">OVN18_00060</name>
    <name evidence="4" type="ORF">OVN18_13095</name>
</gene>
<dbReference type="Proteomes" id="UP001164706">
    <property type="component" value="Chromosome"/>
</dbReference>
<dbReference type="GO" id="GO:0016787">
    <property type="term" value="F:hydrolase activity"/>
    <property type="evidence" value="ECO:0007669"/>
    <property type="project" value="UniProtKB-KW"/>
</dbReference>
<dbReference type="InterPro" id="IPR000086">
    <property type="entry name" value="NUDIX_hydrolase_dom"/>
</dbReference>
<evidence type="ECO:0000259" key="3">
    <source>
        <dbReference type="PROSITE" id="PS51462"/>
    </source>
</evidence>
<accession>A0A9E8MKV0</accession>
<dbReference type="PANTHER" id="PTHR43046">
    <property type="entry name" value="GDP-MANNOSE MANNOSYL HYDROLASE"/>
    <property type="match status" value="1"/>
</dbReference>
<dbReference type="KEGG" id="mdb:OVN18_13095"/>
<dbReference type="RefSeq" id="WP_267781208.1">
    <property type="nucleotide sequence ID" value="NZ_CP113089.1"/>
</dbReference>
<keyword evidence="2" id="KW-0378">Hydrolase</keyword>
<dbReference type="PROSITE" id="PS51462">
    <property type="entry name" value="NUDIX"/>
    <property type="match status" value="1"/>
</dbReference>
<dbReference type="PROSITE" id="PS00893">
    <property type="entry name" value="NUDIX_BOX"/>
    <property type="match status" value="1"/>
</dbReference>
<dbReference type="KEGG" id="mdb:OVN18_00060"/>
<evidence type="ECO:0000313" key="4">
    <source>
        <dbReference type="EMBL" id="WAB81448.1"/>
    </source>
</evidence>
<keyword evidence="6" id="KW-1185">Reference proteome</keyword>
<dbReference type="EMBL" id="CP113089">
    <property type="protein sequence ID" value="WAB81448.1"/>
    <property type="molecule type" value="Genomic_DNA"/>
</dbReference>
<sequence length="135" mass="13978">MGDSGEVIRVSAALIVDEAGRLLVVRKRGTSVFMQPGGKPDAGENPAQTLSRELAEELGASVPVEALEPLGSFTAAAANEAGATVVAEVFRARLTGPIAAAAEIAELRWVHSSEFPSLALAPLITEHMLPLLPSP</sequence>
<dbReference type="InterPro" id="IPR015797">
    <property type="entry name" value="NUDIX_hydrolase-like_dom_sf"/>
</dbReference>
<dbReference type="EMBL" id="CP113089">
    <property type="protein sequence ID" value="WAB81462.1"/>
    <property type="molecule type" value="Genomic_DNA"/>
</dbReference>
<dbReference type="AlphaFoldDB" id="A0A9E8MKV0"/>
<dbReference type="Pfam" id="PF00293">
    <property type="entry name" value="NUDIX"/>
    <property type="match status" value="1"/>
</dbReference>
<evidence type="ECO:0000313" key="5">
    <source>
        <dbReference type="EMBL" id="WAB81462.1"/>
    </source>
</evidence>
<organism evidence="4 6">
    <name type="scientific">Microcella daejeonensis</name>
    <dbReference type="NCBI Taxonomy" id="2994971"/>
    <lineage>
        <taxon>Bacteria</taxon>
        <taxon>Bacillati</taxon>
        <taxon>Actinomycetota</taxon>
        <taxon>Actinomycetes</taxon>
        <taxon>Micrococcales</taxon>
        <taxon>Microbacteriaceae</taxon>
        <taxon>Microcella</taxon>
    </lineage>
</organism>
<dbReference type="PANTHER" id="PTHR43046:SF2">
    <property type="entry name" value="8-OXO-DGTP DIPHOSPHATASE-RELATED"/>
    <property type="match status" value="1"/>
</dbReference>
<dbReference type="InterPro" id="IPR020084">
    <property type="entry name" value="NUDIX_hydrolase_CS"/>
</dbReference>
<name>A0A9E8MKV0_9MICO</name>
<dbReference type="CDD" id="cd04690">
    <property type="entry name" value="NUDIX_Hydrolase"/>
    <property type="match status" value="1"/>
</dbReference>
<proteinExistence type="predicted"/>
<feature type="domain" description="Nudix hydrolase" evidence="3">
    <location>
        <begin position="6"/>
        <end position="133"/>
    </location>
</feature>